<organism evidence="1 2">
    <name type="scientific">Williamsia deligens</name>
    <dbReference type="NCBI Taxonomy" id="321325"/>
    <lineage>
        <taxon>Bacteria</taxon>
        <taxon>Bacillati</taxon>
        <taxon>Actinomycetota</taxon>
        <taxon>Actinomycetes</taxon>
        <taxon>Mycobacteriales</taxon>
        <taxon>Nocardiaceae</taxon>
        <taxon>Williamsia</taxon>
    </lineage>
</organism>
<evidence type="ECO:0000313" key="2">
    <source>
        <dbReference type="Proteomes" id="UP001597068"/>
    </source>
</evidence>
<accession>A0ABW3GHN9</accession>
<gene>
    <name evidence="1" type="ORF">ACFQ04_20430</name>
</gene>
<evidence type="ECO:0000313" key="1">
    <source>
        <dbReference type="EMBL" id="MFD0928107.1"/>
    </source>
</evidence>
<comment type="caution">
    <text evidence="1">The sequence shown here is derived from an EMBL/GenBank/DDBJ whole genome shotgun (WGS) entry which is preliminary data.</text>
</comment>
<dbReference type="InterPro" id="IPR056928">
    <property type="entry name" value="Gp77-like"/>
</dbReference>
<keyword evidence="2" id="KW-1185">Reference proteome</keyword>
<name>A0ABW3GHN9_9NOCA</name>
<sequence>MSMPRYEKDPGDVLDYPMDWTRFLKDDAGQLDTITLSAWSVTGGPSLTTSLSSILNPTTTVVWLSGGIAGTTYTVTNRIVTAGGRTAERSITIVVRDL</sequence>
<evidence type="ECO:0008006" key="3">
    <source>
        <dbReference type="Google" id="ProtNLM"/>
    </source>
</evidence>
<dbReference type="Proteomes" id="UP001597068">
    <property type="component" value="Unassembled WGS sequence"/>
</dbReference>
<dbReference type="Pfam" id="PF23148">
    <property type="entry name" value="Gp77"/>
    <property type="match status" value="1"/>
</dbReference>
<proteinExistence type="predicted"/>
<reference evidence="2" key="1">
    <citation type="journal article" date="2019" name="Int. J. Syst. Evol. Microbiol.">
        <title>The Global Catalogue of Microorganisms (GCM) 10K type strain sequencing project: providing services to taxonomists for standard genome sequencing and annotation.</title>
        <authorList>
            <consortium name="The Broad Institute Genomics Platform"/>
            <consortium name="The Broad Institute Genome Sequencing Center for Infectious Disease"/>
            <person name="Wu L."/>
            <person name="Ma J."/>
        </authorList>
    </citation>
    <scope>NUCLEOTIDE SEQUENCE [LARGE SCALE GENOMIC DNA]</scope>
    <source>
        <strain evidence="2">CCUG 50873</strain>
    </source>
</reference>
<dbReference type="RefSeq" id="WP_253649248.1">
    <property type="nucleotide sequence ID" value="NZ_JBHTIL010000009.1"/>
</dbReference>
<protein>
    <recommendedName>
        <fullName evidence="3">Minor tail protein</fullName>
    </recommendedName>
</protein>
<dbReference type="EMBL" id="JBHTIL010000009">
    <property type="protein sequence ID" value="MFD0928107.1"/>
    <property type="molecule type" value="Genomic_DNA"/>
</dbReference>